<evidence type="ECO:0000313" key="2">
    <source>
        <dbReference type="EMBL" id="GAX81190.1"/>
    </source>
</evidence>
<accession>A0A250XEJ1</accession>
<dbReference type="InterPro" id="IPR026555">
    <property type="entry name" value="NSL3/Tex30"/>
</dbReference>
<dbReference type="STRING" id="1157962.A0A250XEJ1"/>
<evidence type="ECO:0000259" key="1">
    <source>
        <dbReference type="Pfam" id="PF20408"/>
    </source>
</evidence>
<sequence>MGKDDYVAAHLLGNEGPVGIPELSVEVTLNSGDSVIVPVLFSDRAQDMDDGTSMVGVILTHGAGGDMESPHMRMYVSEITKNGLPVVHFSCKSPSLEYRSRVYEKVLKALTSWPATKHIQSWVLAGHSMGSRVAIEVAHKFETSQDSSFPRVLGCVLFSWPVHAQNNPSELRDQGNLCKVNLPILMVQGTRDEWSQEDHFQDLVSRISTPKLKVYRVEGAEHHMCPHKRISNKEERERTEANILAALREAGLFIKDLSIM</sequence>
<dbReference type="OrthoDB" id="6415022at2759"/>
<dbReference type="Proteomes" id="UP000232323">
    <property type="component" value="Unassembled WGS sequence"/>
</dbReference>
<dbReference type="PANTHER" id="PTHR13136">
    <property type="entry name" value="TESTIS DEVELOPMENT PROTEIN PRTD"/>
    <property type="match status" value="1"/>
</dbReference>
<dbReference type="InterPro" id="IPR046879">
    <property type="entry name" value="KANL3/Tex30_Abhydrolase"/>
</dbReference>
<protein>
    <recommendedName>
        <fullName evidence="1">KANL3/Tex30 alpha/beta hydrolase-like domain-containing protein</fullName>
    </recommendedName>
</protein>
<feature type="domain" description="KANL3/Tex30 alpha/beta hydrolase-like" evidence="1">
    <location>
        <begin position="56"/>
        <end position="238"/>
    </location>
</feature>
<dbReference type="PANTHER" id="PTHR13136:SF11">
    <property type="entry name" value="TESTIS-EXPRESSED PROTEIN 30"/>
    <property type="match status" value="1"/>
</dbReference>
<comment type="caution">
    <text evidence="2">The sequence shown here is derived from an EMBL/GenBank/DDBJ whole genome shotgun (WGS) entry which is preliminary data.</text>
</comment>
<dbReference type="Gene3D" id="3.40.50.1820">
    <property type="entry name" value="alpha/beta hydrolase"/>
    <property type="match status" value="1"/>
</dbReference>
<dbReference type="EMBL" id="BEGY01000062">
    <property type="protein sequence ID" value="GAX81190.1"/>
    <property type="molecule type" value="Genomic_DNA"/>
</dbReference>
<organism evidence="2 3">
    <name type="scientific">Chlamydomonas eustigma</name>
    <dbReference type="NCBI Taxonomy" id="1157962"/>
    <lineage>
        <taxon>Eukaryota</taxon>
        <taxon>Viridiplantae</taxon>
        <taxon>Chlorophyta</taxon>
        <taxon>core chlorophytes</taxon>
        <taxon>Chlorophyceae</taxon>
        <taxon>CS clade</taxon>
        <taxon>Chlamydomonadales</taxon>
        <taxon>Chlamydomonadaceae</taxon>
        <taxon>Chlamydomonas</taxon>
    </lineage>
</organism>
<dbReference type="AlphaFoldDB" id="A0A250XEJ1"/>
<gene>
    <name evidence="2" type="ORF">CEUSTIGMA_g8623.t1</name>
</gene>
<dbReference type="Pfam" id="PF20408">
    <property type="entry name" value="Abhydrolase_11"/>
    <property type="match status" value="1"/>
</dbReference>
<name>A0A250XEJ1_9CHLO</name>
<dbReference type="InterPro" id="IPR029058">
    <property type="entry name" value="AB_hydrolase_fold"/>
</dbReference>
<evidence type="ECO:0000313" key="3">
    <source>
        <dbReference type="Proteomes" id="UP000232323"/>
    </source>
</evidence>
<dbReference type="SUPFAM" id="SSF53474">
    <property type="entry name" value="alpha/beta-Hydrolases"/>
    <property type="match status" value="1"/>
</dbReference>
<keyword evidence="3" id="KW-1185">Reference proteome</keyword>
<reference evidence="2 3" key="1">
    <citation type="submission" date="2017-08" db="EMBL/GenBank/DDBJ databases">
        <title>Acidophilic green algal genome provides insights into adaptation to an acidic environment.</title>
        <authorList>
            <person name="Hirooka S."/>
            <person name="Hirose Y."/>
            <person name="Kanesaki Y."/>
            <person name="Higuchi S."/>
            <person name="Fujiwara T."/>
            <person name="Onuma R."/>
            <person name="Era A."/>
            <person name="Ohbayashi R."/>
            <person name="Uzuka A."/>
            <person name="Nozaki H."/>
            <person name="Yoshikawa H."/>
            <person name="Miyagishima S.Y."/>
        </authorList>
    </citation>
    <scope>NUCLEOTIDE SEQUENCE [LARGE SCALE GENOMIC DNA]</scope>
    <source>
        <strain evidence="2 3">NIES-2499</strain>
    </source>
</reference>
<proteinExistence type="predicted"/>